<dbReference type="EMBL" id="JAHRIM010000619">
    <property type="protein sequence ID" value="MEQ2258373.1"/>
    <property type="molecule type" value="Genomic_DNA"/>
</dbReference>
<gene>
    <name evidence="1" type="ORF">XENORESO_017792</name>
</gene>
<evidence type="ECO:0000313" key="2">
    <source>
        <dbReference type="Proteomes" id="UP001444071"/>
    </source>
</evidence>
<sequence>MVFRRIYGLRMTTSGHAPYEMTDGVLGYLLPDPDQSITDLLDSLRCDLAVLEGPKHDVPEMFYWTYVRAAWRPINGINSFILQESWVQVSAHATSSDTDLGLIQNY</sequence>
<keyword evidence="2" id="KW-1185">Reference proteome</keyword>
<protein>
    <submittedName>
        <fullName evidence="1">Uncharacterized protein</fullName>
    </submittedName>
</protein>
<accession>A0ABV0VQ02</accession>
<proteinExistence type="predicted"/>
<name>A0ABV0VQ02_9TELE</name>
<dbReference type="Proteomes" id="UP001444071">
    <property type="component" value="Unassembled WGS sequence"/>
</dbReference>
<reference evidence="1 2" key="1">
    <citation type="submission" date="2021-06" db="EMBL/GenBank/DDBJ databases">
        <authorList>
            <person name="Palmer J.M."/>
        </authorList>
    </citation>
    <scope>NUCLEOTIDE SEQUENCE [LARGE SCALE GENOMIC DNA]</scope>
    <source>
        <strain evidence="1 2">XR_2019</strain>
        <tissue evidence="1">Muscle</tissue>
    </source>
</reference>
<comment type="caution">
    <text evidence="1">The sequence shown here is derived from an EMBL/GenBank/DDBJ whole genome shotgun (WGS) entry which is preliminary data.</text>
</comment>
<evidence type="ECO:0000313" key="1">
    <source>
        <dbReference type="EMBL" id="MEQ2258373.1"/>
    </source>
</evidence>
<organism evidence="1 2">
    <name type="scientific">Xenotaenia resolanae</name>
    <dbReference type="NCBI Taxonomy" id="208358"/>
    <lineage>
        <taxon>Eukaryota</taxon>
        <taxon>Metazoa</taxon>
        <taxon>Chordata</taxon>
        <taxon>Craniata</taxon>
        <taxon>Vertebrata</taxon>
        <taxon>Euteleostomi</taxon>
        <taxon>Actinopterygii</taxon>
        <taxon>Neopterygii</taxon>
        <taxon>Teleostei</taxon>
        <taxon>Neoteleostei</taxon>
        <taxon>Acanthomorphata</taxon>
        <taxon>Ovalentaria</taxon>
        <taxon>Atherinomorphae</taxon>
        <taxon>Cyprinodontiformes</taxon>
        <taxon>Goodeidae</taxon>
        <taxon>Xenotaenia</taxon>
    </lineage>
</organism>